<dbReference type="EMBL" id="QCYY01001366">
    <property type="protein sequence ID" value="ROT78552.1"/>
    <property type="molecule type" value="Genomic_DNA"/>
</dbReference>
<evidence type="ECO:0000256" key="1">
    <source>
        <dbReference type="SAM" id="Phobius"/>
    </source>
</evidence>
<feature type="transmembrane region" description="Helical" evidence="1">
    <location>
        <begin position="365"/>
        <end position="389"/>
    </location>
</feature>
<keyword evidence="1" id="KW-0812">Transmembrane</keyword>
<keyword evidence="3" id="KW-1185">Reference proteome</keyword>
<accession>A0A423TQ64</accession>
<name>A0A423TQ64_PENVA</name>
<feature type="transmembrane region" description="Helical" evidence="1">
    <location>
        <begin position="20"/>
        <end position="46"/>
    </location>
</feature>
<sequence>MNSFDRIDHFSCYPLYSPSLLLFLLLYFLQLITLLFVSSYFLLSFFFSFIPSLLFSSLSLSSSRSFFSLLFLSSLLSLFPLSLFLFFSFSPSLLLLSLSSLLSIHSIHLSLLSPPPSYSPCLPSPLSLSLLPHLPIPIPQFPAFFLSPTSLSLFSLFFLSILLFLVISPSSLFPLPCLCSLSLASPLSFVLGPDVFSPSFPPFFLLAFSRFSLSLPSLPLLLPPSLLFFFFFPLSSFPSPDSLSLKISFPILSLSLFSPSPSLSLSPSLFFPPSLFVCPGSLPILRPNLTPSLSLSLSISSLLLPPFPSLSSSIPLPSPPYLPSLHSLSLLVSPSPSCKQSSKLNARFYDNAEGSPRGDNIQNNICFLLLLFCYYLTISFFLSNAVALFC</sequence>
<gene>
    <name evidence="2" type="ORF">C7M84_002728</name>
</gene>
<organism evidence="2 3">
    <name type="scientific">Penaeus vannamei</name>
    <name type="common">Whiteleg shrimp</name>
    <name type="synonym">Litopenaeus vannamei</name>
    <dbReference type="NCBI Taxonomy" id="6689"/>
    <lineage>
        <taxon>Eukaryota</taxon>
        <taxon>Metazoa</taxon>
        <taxon>Ecdysozoa</taxon>
        <taxon>Arthropoda</taxon>
        <taxon>Crustacea</taxon>
        <taxon>Multicrustacea</taxon>
        <taxon>Malacostraca</taxon>
        <taxon>Eumalacostraca</taxon>
        <taxon>Eucarida</taxon>
        <taxon>Decapoda</taxon>
        <taxon>Dendrobranchiata</taxon>
        <taxon>Penaeoidea</taxon>
        <taxon>Penaeidae</taxon>
        <taxon>Penaeus</taxon>
    </lineage>
</organism>
<keyword evidence="1" id="KW-1133">Transmembrane helix</keyword>
<reference evidence="2 3" key="2">
    <citation type="submission" date="2019-01" db="EMBL/GenBank/DDBJ databases">
        <title>The decoding of complex shrimp genome reveals the adaptation for benthos swimmer, frequently molting mechanism and breeding impact on genome.</title>
        <authorList>
            <person name="Sun Y."/>
            <person name="Gao Y."/>
            <person name="Yu Y."/>
        </authorList>
    </citation>
    <scope>NUCLEOTIDE SEQUENCE [LARGE SCALE GENOMIC DNA]</scope>
    <source>
        <tissue evidence="2">Muscle</tissue>
    </source>
</reference>
<feature type="transmembrane region" description="Helical" evidence="1">
    <location>
        <begin position="211"/>
        <end position="232"/>
    </location>
</feature>
<dbReference type="Proteomes" id="UP000283509">
    <property type="component" value="Unassembled WGS sequence"/>
</dbReference>
<evidence type="ECO:0000313" key="2">
    <source>
        <dbReference type="EMBL" id="ROT78552.1"/>
    </source>
</evidence>
<dbReference type="AlphaFoldDB" id="A0A423TQ64"/>
<protein>
    <submittedName>
        <fullName evidence="2">Uncharacterized protein</fullName>
    </submittedName>
</protein>
<evidence type="ECO:0000313" key="3">
    <source>
        <dbReference type="Proteomes" id="UP000283509"/>
    </source>
</evidence>
<feature type="transmembrane region" description="Helical" evidence="1">
    <location>
        <begin position="172"/>
        <end position="191"/>
    </location>
</feature>
<feature type="transmembrane region" description="Helical" evidence="1">
    <location>
        <begin position="141"/>
        <end position="165"/>
    </location>
</feature>
<proteinExistence type="predicted"/>
<keyword evidence="1" id="KW-0472">Membrane</keyword>
<reference evidence="2 3" key="1">
    <citation type="submission" date="2018-04" db="EMBL/GenBank/DDBJ databases">
        <authorList>
            <person name="Zhang X."/>
            <person name="Yuan J."/>
            <person name="Li F."/>
            <person name="Xiang J."/>
        </authorList>
    </citation>
    <scope>NUCLEOTIDE SEQUENCE [LARGE SCALE GENOMIC DNA]</scope>
    <source>
        <tissue evidence="2">Muscle</tissue>
    </source>
</reference>
<comment type="caution">
    <text evidence="2">The sequence shown here is derived from an EMBL/GenBank/DDBJ whole genome shotgun (WGS) entry which is preliminary data.</text>
</comment>
<feature type="transmembrane region" description="Helical" evidence="1">
    <location>
        <begin position="66"/>
        <end position="86"/>
    </location>
</feature>